<protein>
    <submittedName>
        <fullName evidence="2">Uncharacterized protein</fullName>
    </submittedName>
</protein>
<evidence type="ECO:0000313" key="2">
    <source>
        <dbReference type="Ensembl" id="ENSGEVP00005017215.1"/>
    </source>
</evidence>
<keyword evidence="3" id="KW-1185">Reference proteome</keyword>
<dbReference type="AlphaFoldDB" id="A0A8C4WJU5"/>
<reference evidence="2" key="1">
    <citation type="submission" date="2019-06" db="EMBL/GenBank/DDBJ databases">
        <title>G10K-VGP Goodes thornscrub tortoise genome, primary haplotype.</title>
        <authorList>
            <person name="Murphy B."/>
            <person name="Edwards T."/>
            <person name="Rhie A."/>
            <person name="Koren S."/>
            <person name="Phillippy A."/>
            <person name="Fedrigo O."/>
            <person name="Haase B."/>
            <person name="Mountcastle J."/>
            <person name="Lewin H."/>
            <person name="Damas J."/>
            <person name="Howe K."/>
            <person name="Formenti G."/>
            <person name="Myers G."/>
            <person name="Durbin R."/>
            <person name="Jarvis E.D."/>
        </authorList>
    </citation>
    <scope>NUCLEOTIDE SEQUENCE [LARGE SCALE GENOMIC DNA]</scope>
</reference>
<sequence length="77" mass="8447">MPVPEDLSTSTGGQQKNDRVLGKMVGLLCLEILVTIVVLNKTLYTLTGPCGPSWHALKVLHCSLMCYCSEWSCVNIH</sequence>
<organism evidence="2 3">
    <name type="scientific">Gopherus evgoodei</name>
    <name type="common">Goodes thornscrub tortoise</name>
    <dbReference type="NCBI Taxonomy" id="1825980"/>
    <lineage>
        <taxon>Eukaryota</taxon>
        <taxon>Metazoa</taxon>
        <taxon>Chordata</taxon>
        <taxon>Craniata</taxon>
        <taxon>Vertebrata</taxon>
        <taxon>Euteleostomi</taxon>
        <taxon>Archelosauria</taxon>
        <taxon>Testudinata</taxon>
        <taxon>Testudines</taxon>
        <taxon>Cryptodira</taxon>
        <taxon>Durocryptodira</taxon>
        <taxon>Testudinoidea</taxon>
        <taxon>Testudinidae</taxon>
        <taxon>Gopherus</taxon>
    </lineage>
</organism>
<reference evidence="2" key="3">
    <citation type="submission" date="2025-09" db="UniProtKB">
        <authorList>
            <consortium name="Ensembl"/>
        </authorList>
    </citation>
    <scope>IDENTIFICATION</scope>
</reference>
<keyword evidence="1" id="KW-1133">Transmembrane helix</keyword>
<evidence type="ECO:0000313" key="3">
    <source>
        <dbReference type="Proteomes" id="UP000694390"/>
    </source>
</evidence>
<feature type="transmembrane region" description="Helical" evidence="1">
    <location>
        <begin position="20"/>
        <end position="39"/>
    </location>
</feature>
<proteinExistence type="predicted"/>
<name>A0A8C4WJU5_9SAUR</name>
<dbReference type="Proteomes" id="UP000694390">
    <property type="component" value="Chromosome 2"/>
</dbReference>
<dbReference type="OrthoDB" id="9428902at2759"/>
<evidence type="ECO:0000256" key="1">
    <source>
        <dbReference type="SAM" id="Phobius"/>
    </source>
</evidence>
<dbReference type="Ensembl" id="ENSGEVT00005018085.1">
    <property type="protein sequence ID" value="ENSGEVP00005017215.1"/>
    <property type="gene ID" value="ENSGEVG00005012205.1"/>
</dbReference>
<keyword evidence="1" id="KW-0472">Membrane</keyword>
<keyword evidence="1" id="KW-0812">Transmembrane</keyword>
<reference evidence="2" key="2">
    <citation type="submission" date="2025-08" db="UniProtKB">
        <authorList>
            <consortium name="Ensembl"/>
        </authorList>
    </citation>
    <scope>IDENTIFICATION</scope>
</reference>
<accession>A0A8C4WJU5</accession>